<dbReference type="AlphaFoldDB" id="A0A2N1IZH4"/>
<organism evidence="3 4">
    <name type="scientific">Malaciobacter halophilus</name>
    <dbReference type="NCBI Taxonomy" id="197482"/>
    <lineage>
        <taxon>Bacteria</taxon>
        <taxon>Pseudomonadati</taxon>
        <taxon>Campylobacterota</taxon>
        <taxon>Epsilonproteobacteria</taxon>
        <taxon>Campylobacterales</taxon>
        <taxon>Arcobacteraceae</taxon>
        <taxon>Malaciobacter</taxon>
    </lineage>
</organism>
<dbReference type="EMBL" id="NXIF01000076">
    <property type="protein sequence ID" value="PKI79703.1"/>
    <property type="molecule type" value="Genomic_DNA"/>
</dbReference>
<proteinExistence type="predicted"/>
<name>A0A2N1IZH4_9BACT</name>
<evidence type="ECO:0000313" key="3">
    <source>
        <dbReference type="EMBL" id="PKI79703.1"/>
    </source>
</evidence>
<keyword evidence="4" id="KW-1185">Reference proteome</keyword>
<reference evidence="3 4" key="1">
    <citation type="submission" date="2017-09" db="EMBL/GenBank/DDBJ databases">
        <title>Genomics of the genus Arcobacter.</title>
        <authorList>
            <person name="Perez-Cataluna A."/>
            <person name="Figueras M.J."/>
            <person name="Salas-Masso N."/>
        </authorList>
    </citation>
    <scope>NUCLEOTIDE SEQUENCE [LARGE SCALE GENOMIC DNA]</scope>
    <source>
        <strain evidence="3 4">DSM 18005</strain>
    </source>
</reference>
<gene>
    <name evidence="3" type="ORF">CP960_13155</name>
</gene>
<dbReference type="InterPro" id="IPR045376">
    <property type="entry name" value="Maf_N"/>
</dbReference>
<protein>
    <recommendedName>
        <fullName evidence="5">Motility accessory factor</fullName>
    </recommendedName>
</protein>
<dbReference type="PANTHER" id="PTHR41786">
    <property type="entry name" value="MOTILITY ACCESSORY FACTOR MAF"/>
    <property type="match status" value="1"/>
</dbReference>
<evidence type="ECO:0000259" key="1">
    <source>
        <dbReference type="Pfam" id="PF01973"/>
    </source>
</evidence>
<feature type="domain" description="6-hydroxymethylpterin diphosphokinase MptE-like" evidence="1">
    <location>
        <begin position="279"/>
        <end position="427"/>
    </location>
</feature>
<accession>A0A2N1IZH4</accession>
<sequence>MMQDEFENLSEMLNVQFLKNLKFLQDNHKKTFEKVNKLTYEIENNIYEERYALEFKQEGYFDILDLKTNKFLYGFNSYTEAEKRKEIVDFSSKHSLNLLRVDPKDNKLALMTTLGELNPLVNFMNSIIDFKNITFSKIFKFIFIGVGAGIHINEIYKKIDSMNTLIIEPNLEIFRLSMFLLDYSTFEKNNKKLFLSVADDAFQREYVISKFDRHHNYMNYNIKYHLFSLEQEYILQEIIDFFSHNFSLSFSYNATLQVVARTIKIISLKHKFLKKSLLFNNPILKNKKVLIVSAGPSIDERIDWIYENQDKFIIVCVDIILKKLEKNNIVPDIVVSIDPSHLVANFFDTQNKEFLKNSAIIFLTQQHDDVLEKVKDLNIYFSQVLPVSEEPEYYFSVPNVGTFSFAISLFLGANELYLVGSDAAFNQKTGSRYAKDNSRTVMDKLQPSKKDSKGISDEDILEVKGNLKNSVKTNRELYRFKKDYELFIFDYKKTNTREFTAYNLSNGAYIEGLIPLNPKDIDTKKIPKKSFNKSILEKVTITIDNLNLKKDSNLLLAIIQKVKKFQKIDYKTKDEFLQKKLDLMIWILEQKKEMSNATYGKLFLQFIELIDTYINYVLNIEQKKLQDMNTINYLKNYWCEALILLTKRMKAMTDIKD</sequence>
<evidence type="ECO:0000313" key="4">
    <source>
        <dbReference type="Proteomes" id="UP000233248"/>
    </source>
</evidence>
<evidence type="ECO:0000259" key="2">
    <source>
        <dbReference type="Pfam" id="PF20157"/>
    </source>
</evidence>
<dbReference type="Pfam" id="PF01973">
    <property type="entry name" value="MptE-like"/>
    <property type="match status" value="1"/>
</dbReference>
<dbReference type="Proteomes" id="UP000233248">
    <property type="component" value="Unassembled WGS sequence"/>
</dbReference>
<dbReference type="PANTHER" id="PTHR41786:SF1">
    <property type="entry name" value="6-HYDROXYMETHYLPTERIN DIPHOSPHOKINASE MPTE-LIKE DOMAIN-CONTAINING PROTEIN"/>
    <property type="match status" value="1"/>
</dbReference>
<dbReference type="InterPro" id="IPR002826">
    <property type="entry name" value="MptE-like"/>
</dbReference>
<dbReference type="Pfam" id="PF20157">
    <property type="entry name" value="Maf_flag10_N"/>
    <property type="match status" value="1"/>
</dbReference>
<comment type="caution">
    <text evidence="3">The sequence shown here is derived from an EMBL/GenBank/DDBJ whole genome shotgun (WGS) entry which is preliminary data.</text>
</comment>
<dbReference type="OrthoDB" id="5291305at2"/>
<evidence type="ECO:0008006" key="5">
    <source>
        <dbReference type="Google" id="ProtNLM"/>
    </source>
</evidence>
<feature type="domain" description="Glycosyltransferase Maf N-terminal" evidence="2">
    <location>
        <begin position="40"/>
        <end position="246"/>
    </location>
</feature>